<comment type="caution">
    <text evidence="2">The sequence shown here is derived from an EMBL/GenBank/DDBJ whole genome shotgun (WGS) entry which is preliminary data.</text>
</comment>
<gene>
    <name evidence="2" type="ORF">Sradi_0546600</name>
</gene>
<evidence type="ECO:0000256" key="1">
    <source>
        <dbReference type="SAM" id="MobiDB-lite"/>
    </source>
</evidence>
<feature type="region of interest" description="Disordered" evidence="1">
    <location>
        <begin position="307"/>
        <end position="342"/>
    </location>
</feature>
<protein>
    <submittedName>
        <fullName evidence="2">Uncharacterized protein</fullName>
    </submittedName>
</protein>
<reference evidence="2" key="2">
    <citation type="journal article" date="2024" name="Plant">
        <title>Genomic evolution and insights into agronomic trait innovations of Sesamum species.</title>
        <authorList>
            <person name="Miao H."/>
            <person name="Wang L."/>
            <person name="Qu L."/>
            <person name="Liu H."/>
            <person name="Sun Y."/>
            <person name="Le M."/>
            <person name="Wang Q."/>
            <person name="Wei S."/>
            <person name="Zheng Y."/>
            <person name="Lin W."/>
            <person name="Duan Y."/>
            <person name="Cao H."/>
            <person name="Xiong S."/>
            <person name="Wang X."/>
            <person name="Wei L."/>
            <person name="Li C."/>
            <person name="Ma Q."/>
            <person name="Ju M."/>
            <person name="Zhao R."/>
            <person name="Li G."/>
            <person name="Mu C."/>
            <person name="Tian Q."/>
            <person name="Mei H."/>
            <person name="Zhang T."/>
            <person name="Gao T."/>
            <person name="Zhang H."/>
        </authorList>
    </citation>
    <scope>NUCLEOTIDE SEQUENCE</scope>
    <source>
        <strain evidence="2">G02</strain>
    </source>
</reference>
<dbReference type="PANTHER" id="PTHR34567:SF3">
    <property type="entry name" value="FK506-BINDING-LIKE PROTEIN"/>
    <property type="match status" value="1"/>
</dbReference>
<name>A0AAW2VN43_SESRA</name>
<dbReference type="EMBL" id="JACGWJ010000003">
    <property type="protein sequence ID" value="KAL0429206.1"/>
    <property type="molecule type" value="Genomic_DNA"/>
</dbReference>
<reference evidence="2" key="1">
    <citation type="submission" date="2020-06" db="EMBL/GenBank/DDBJ databases">
        <authorList>
            <person name="Li T."/>
            <person name="Hu X."/>
            <person name="Zhang T."/>
            <person name="Song X."/>
            <person name="Zhang H."/>
            <person name="Dai N."/>
            <person name="Sheng W."/>
            <person name="Hou X."/>
            <person name="Wei L."/>
        </authorList>
    </citation>
    <scope>NUCLEOTIDE SEQUENCE</scope>
    <source>
        <strain evidence="2">G02</strain>
        <tissue evidence="2">Leaf</tissue>
    </source>
</reference>
<dbReference type="AlphaFoldDB" id="A0AAW2VN43"/>
<evidence type="ECO:0000313" key="2">
    <source>
        <dbReference type="EMBL" id="KAL0429206.1"/>
    </source>
</evidence>
<proteinExistence type="predicted"/>
<feature type="compositionally biased region" description="Basic and acidic residues" evidence="1">
    <location>
        <begin position="329"/>
        <end position="338"/>
    </location>
</feature>
<sequence>MGNWNRRYQPPKKFKHYEYEDPPLSPPRPYDTRSFSSVSYAQCLLGGGIKGDNEDNDVEGVNNNGVPSWEIDYCHSVRVPWRKVLASKKYIYCYPSVLNWDASAGKEALQNAKERYWALINGLPCDNPLPDPDVYIDEIDWNPYMDPDLMADLDLQVFDPDNSQNIERLEAINEEAACAELENDENPSICDNPWERNHVQGTGSLKDIVNGWGRWDDSINLENYNPWEQSCSKPVDTLKDNGWRSGNDSWGWYQGTDNTRSAAVVDYGCGNSCNYIRQTGGAIRQKGLGQRENNSWGRILGNTNVEGSRNSDNWGHSHGNNYSMGSKEGSWKNNRDESWVQQDNRNESWGWRDTGYQDNERKYWDSQRFKPGGGPFVVLAGRGKVLCSTHQNTRALGIMVRPMEILTSCKRVKGKDFVRQPMLFLRFYQC</sequence>
<accession>A0AAW2VN43</accession>
<organism evidence="2">
    <name type="scientific">Sesamum radiatum</name>
    <name type="common">Black benniseed</name>
    <dbReference type="NCBI Taxonomy" id="300843"/>
    <lineage>
        <taxon>Eukaryota</taxon>
        <taxon>Viridiplantae</taxon>
        <taxon>Streptophyta</taxon>
        <taxon>Embryophyta</taxon>
        <taxon>Tracheophyta</taxon>
        <taxon>Spermatophyta</taxon>
        <taxon>Magnoliopsida</taxon>
        <taxon>eudicotyledons</taxon>
        <taxon>Gunneridae</taxon>
        <taxon>Pentapetalae</taxon>
        <taxon>asterids</taxon>
        <taxon>lamiids</taxon>
        <taxon>Lamiales</taxon>
        <taxon>Pedaliaceae</taxon>
        <taxon>Sesamum</taxon>
    </lineage>
</organism>
<dbReference type="PANTHER" id="PTHR34567">
    <property type="entry name" value="FK506-BINDING-LIKE PROTEIN"/>
    <property type="match status" value="1"/>
</dbReference>
<feature type="compositionally biased region" description="Polar residues" evidence="1">
    <location>
        <begin position="307"/>
        <end position="324"/>
    </location>
</feature>